<organism evidence="2 3">
    <name type="scientific">Pseudoprimorskyibacter insulae</name>
    <dbReference type="NCBI Taxonomy" id="1695997"/>
    <lineage>
        <taxon>Bacteria</taxon>
        <taxon>Pseudomonadati</taxon>
        <taxon>Pseudomonadota</taxon>
        <taxon>Alphaproteobacteria</taxon>
        <taxon>Rhodobacterales</taxon>
        <taxon>Paracoccaceae</taxon>
        <taxon>Pseudoprimorskyibacter</taxon>
    </lineage>
</organism>
<gene>
    <name evidence="2" type="ORF">PRI8871_00576</name>
</gene>
<dbReference type="RefSeq" id="WP_108884667.1">
    <property type="nucleotide sequence ID" value="NZ_OMOJ01000001.1"/>
</dbReference>
<feature type="transmembrane region" description="Helical" evidence="1">
    <location>
        <begin position="155"/>
        <end position="176"/>
    </location>
</feature>
<evidence type="ECO:0000256" key="1">
    <source>
        <dbReference type="SAM" id="Phobius"/>
    </source>
</evidence>
<proteinExistence type="predicted"/>
<sequence>MTEQSNIAAEAHTSIPVDFVYDTEHPVLPIPFTVHIGDQKFEGAGLSITAAFIKAPGPFDPGLVGTKFITRLQFDFEGFTVALFPEAMVAGTRNDGEIALQFMDPTGPHLPQLRYILNSFIAGDFVQLGSMLSYTGPVKPKKAKEAASEDPRRRLRSLGAAVLSGVLILTAANVILTRYTQSFEARPVFIERAGTEMRATAAGQLTYLNPTAREGDVVFSINSNSGDVLNFQLPCDCEVTLSEGAVEGATVLPIDPILTFFDSSMGLRVRTQMSVEGLAKAMDGERVYLDMADGRSIPVKVVVNSATNASALRGELYVPVDLVAEEGSLGEGDIGQSARVRLAKPILGGALLDLKEML</sequence>
<protein>
    <submittedName>
        <fullName evidence="2">Uncharacterized protein</fullName>
    </submittedName>
</protein>
<keyword evidence="1" id="KW-0472">Membrane</keyword>
<accession>A0A2R8AQ12</accession>
<evidence type="ECO:0000313" key="2">
    <source>
        <dbReference type="EMBL" id="SPF77987.1"/>
    </source>
</evidence>
<name>A0A2R8AQ12_9RHOB</name>
<dbReference type="AlphaFoldDB" id="A0A2R8AQ12"/>
<keyword evidence="1" id="KW-0812">Transmembrane</keyword>
<evidence type="ECO:0000313" key="3">
    <source>
        <dbReference type="Proteomes" id="UP000244904"/>
    </source>
</evidence>
<dbReference type="OrthoDB" id="8394711at2"/>
<keyword evidence="1" id="KW-1133">Transmembrane helix</keyword>
<keyword evidence="3" id="KW-1185">Reference proteome</keyword>
<dbReference type="Proteomes" id="UP000244904">
    <property type="component" value="Unassembled WGS sequence"/>
</dbReference>
<reference evidence="3" key="1">
    <citation type="submission" date="2018-03" db="EMBL/GenBank/DDBJ databases">
        <authorList>
            <person name="Rodrigo-Torres L."/>
            <person name="Arahal R. D."/>
            <person name="Lucena T."/>
        </authorList>
    </citation>
    <scope>NUCLEOTIDE SEQUENCE [LARGE SCALE GENOMIC DNA]</scope>
    <source>
        <strain evidence="3">CECT 8871</strain>
    </source>
</reference>
<dbReference type="EMBL" id="OMOJ01000001">
    <property type="protein sequence ID" value="SPF77987.1"/>
    <property type="molecule type" value="Genomic_DNA"/>
</dbReference>